<dbReference type="Gene3D" id="3.90.1150.10">
    <property type="entry name" value="Aspartate Aminotransferase, domain 1"/>
    <property type="match status" value="1"/>
</dbReference>
<evidence type="ECO:0000313" key="8">
    <source>
        <dbReference type="Proteomes" id="UP000006377"/>
    </source>
</evidence>
<dbReference type="EC" id="2.6.1.11" evidence="5"/>
<feature type="binding site" evidence="5">
    <location>
        <begin position="139"/>
        <end position="140"/>
    </location>
    <ligand>
        <name>pyridoxal 5'-phosphate</name>
        <dbReference type="ChEBI" id="CHEBI:597326"/>
    </ligand>
</feature>
<keyword evidence="5" id="KW-0028">Amino-acid biosynthesis</keyword>
<comment type="subunit">
    <text evidence="5">Homodimer.</text>
</comment>
<feature type="modified residue" description="N6-(pyridoxal phosphate)lysine" evidence="5">
    <location>
        <position position="286"/>
    </location>
</feature>
<dbReference type="InterPro" id="IPR015421">
    <property type="entry name" value="PyrdxlP-dep_Trfase_major"/>
</dbReference>
<dbReference type="GO" id="GO:0042802">
    <property type="term" value="F:identical protein binding"/>
    <property type="evidence" value="ECO:0007669"/>
    <property type="project" value="TreeGrafter"/>
</dbReference>
<dbReference type="InterPro" id="IPR005814">
    <property type="entry name" value="Aminotrans_3"/>
</dbReference>
<comment type="similarity">
    <text evidence="5">Belongs to the class-III pyridoxal-phosphate-dependent aminotransferase family. ArgD subfamily.</text>
</comment>
<dbReference type="UniPathway" id="UPA00068">
    <property type="reaction ID" value="UER00109"/>
</dbReference>
<dbReference type="NCBIfam" id="NF002325">
    <property type="entry name" value="PRK01278.1"/>
    <property type="match status" value="1"/>
</dbReference>
<evidence type="ECO:0000313" key="7">
    <source>
        <dbReference type="EMBL" id="ABS62025.1"/>
    </source>
</evidence>
<dbReference type="PIRSF" id="PIRSF000521">
    <property type="entry name" value="Transaminase_4ab_Lys_Orn"/>
    <property type="match status" value="1"/>
</dbReference>
<dbReference type="GO" id="GO:0030170">
    <property type="term" value="F:pyridoxal phosphate binding"/>
    <property type="evidence" value="ECO:0007669"/>
    <property type="project" value="InterPro"/>
</dbReference>
<feature type="binding site" evidence="5">
    <location>
        <position position="172"/>
    </location>
    <ligand>
        <name>pyridoxal 5'-phosphate</name>
        <dbReference type="ChEBI" id="CHEBI:597326"/>
    </ligand>
</feature>
<dbReference type="PANTHER" id="PTHR11986">
    <property type="entry name" value="AMINOTRANSFERASE CLASS III"/>
    <property type="match status" value="1"/>
</dbReference>
<dbReference type="KEGG" id="pla:Plav_0402"/>
<name>A7HQ42_PARL1</name>
<proteinExistence type="inferred from homology"/>
<feature type="binding site" evidence="5">
    <location>
        <position position="314"/>
    </location>
    <ligand>
        <name>N(2)-acetyl-L-ornithine</name>
        <dbReference type="ChEBI" id="CHEBI:57805"/>
    </ligand>
</feature>
<dbReference type="EMBL" id="CP000774">
    <property type="protein sequence ID" value="ABS62025.1"/>
    <property type="molecule type" value="Genomic_DNA"/>
</dbReference>
<gene>
    <name evidence="5" type="primary">argD</name>
    <name evidence="7" type="ordered locus">Plav_0402</name>
</gene>
<dbReference type="Proteomes" id="UP000006377">
    <property type="component" value="Chromosome"/>
</dbReference>
<keyword evidence="2 5" id="KW-0032">Aminotransferase</keyword>
<feature type="binding site" evidence="5">
    <location>
        <begin position="257"/>
        <end position="260"/>
    </location>
    <ligand>
        <name>pyridoxal 5'-phosphate</name>
        <dbReference type="ChEBI" id="CHEBI:597326"/>
    </ligand>
</feature>
<dbReference type="CDD" id="cd00610">
    <property type="entry name" value="OAT_like"/>
    <property type="match status" value="1"/>
</dbReference>
<dbReference type="HOGENOM" id="CLU_016922_10_1_5"/>
<evidence type="ECO:0000256" key="3">
    <source>
        <dbReference type="ARBA" id="ARBA00022679"/>
    </source>
</evidence>
<comment type="miscellaneous">
    <text evidence="5">May also have succinyldiaminopimelate aminotransferase activity, thus carrying out the corresponding step in lysine biosynthesis.</text>
</comment>
<dbReference type="PANTHER" id="PTHR11986:SF113">
    <property type="entry name" value="SUCCINYLORNITHINE TRANSAMINASE"/>
    <property type="match status" value="1"/>
</dbReference>
<comment type="catalytic activity">
    <reaction evidence="5">
        <text>N(2)-acetyl-L-ornithine + 2-oxoglutarate = N-acetyl-L-glutamate 5-semialdehyde + L-glutamate</text>
        <dbReference type="Rhea" id="RHEA:18049"/>
        <dbReference type="ChEBI" id="CHEBI:16810"/>
        <dbReference type="ChEBI" id="CHEBI:29123"/>
        <dbReference type="ChEBI" id="CHEBI:29985"/>
        <dbReference type="ChEBI" id="CHEBI:57805"/>
        <dbReference type="EC" id="2.6.1.11"/>
    </reaction>
</comment>
<dbReference type="eggNOG" id="COG4992">
    <property type="taxonomic scope" value="Bacteria"/>
</dbReference>
<reference evidence="7 8" key="1">
    <citation type="journal article" date="2011" name="Stand. Genomic Sci.">
        <title>Complete genome sequence of Parvibaculum lavamentivorans type strain (DS-1(T)).</title>
        <authorList>
            <person name="Schleheck D."/>
            <person name="Weiss M."/>
            <person name="Pitluck S."/>
            <person name="Bruce D."/>
            <person name="Land M.L."/>
            <person name="Han S."/>
            <person name="Saunders E."/>
            <person name="Tapia R."/>
            <person name="Detter C."/>
            <person name="Brettin T."/>
            <person name="Han J."/>
            <person name="Woyke T."/>
            <person name="Goodwin L."/>
            <person name="Pennacchio L."/>
            <person name="Nolan M."/>
            <person name="Cook A.M."/>
            <person name="Kjelleberg S."/>
            <person name="Thomas T."/>
        </authorList>
    </citation>
    <scope>NUCLEOTIDE SEQUENCE [LARGE SCALE GENOMIC DNA]</scope>
    <source>
        <strain evidence="8">DS-1 / DSM 13023 / NCIMB 13966</strain>
    </source>
</reference>
<keyword evidence="3 5" id="KW-0808">Transferase</keyword>
<dbReference type="PROSITE" id="PS00600">
    <property type="entry name" value="AA_TRANSFER_CLASS_3"/>
    <property type="match status" value="1"/>
</dbReference>
<keyword evidence="4 5" id="KW-0663">Pyridoxal phosphate</keyword>
<dbReference type="InterPro" id="IPR050103">
    <property type="entry name" value="Class-III_PLP-dep_AT"/>
</dbReference>
<evidence type="ECO:0000256" key="1">
    <source>
        <dbReference type="ARBA" id="ARBA00022571"/>
    </source>
</evidence>
<protein>
    <recommendedName>
        <fullName evidence="5">Acetylornithine aminotransferase</fullName>
        <shortName evidence="5">ACOAT</shortName>
        <ecNumber evidence="5">2.6.1.11</ecNumber>
    </recommendedName>
</protein>
<feature type="binding site" evidence="5">
    <location>
        <position position="315"/>
    </location>
    <ligand>
        <name>pyridoxal 5'-phosphate</name>
        <dbReference type="ChEBI" id="CHEBI:597326"/>
    </ligand>
</feature>
<comment type="subcellular location">
    <subcellularLocation>
        <location evidence="5">Cytoplasm</location>
    </subcellularLocation>
</comment>
<keyword evidence="5" id="KW-0963">Cytoplasm</keyword>
<evidence type="ECO:0000256" key="5">
    <source>
        <dbReference type="HAMAP-Rule" id="MF_01107"/>
    </source>
</evidence>
<keyword evidence="8" id="KW-1185">Reference proteome</keyword>
<dbReference type="NCBIfam" id="TIGR00707">
    <property type="entry name" value="argD"/>
    <property type="match status" value="1"/>
</dbReference>
<dbReference type="GO" id="GO:0003992">
    <property type="term" value="F:N2-acetyl-L-ornithine:2-oxoglutarate 5-aminotransferase activity"/>
    <property type="evidence" value="ECO:0007669"/>
    <property type="project" value="UniProtKB-UniRule"/>
</dbReference>
<evidence type="ECO:0000256" key="4">
    <source>
        <dbReference type="ARBA" id="ARBA00022898"/>
    </source>
</evidence>
<dbReference type="SUPFAM" id="SSF53383">
    <property type="entry name" value="PLP-dependent transferases"/>
    <property type="match status" value="1"/>
</dbReference>
<dbReference type="InterPro" id="IPR049704">
    <property type="entry name" value="Aminotrans_3_PPA_site"/>
</dbReference>
<dbReference type="AlphaFoldDB" id="A7HQ42"/>
<dbReference type="InterPro" id="IPR015422">
    <property type="entry name" value="PyrdxlP-dep_Trfase_small"/>
</dbReference>
<dbReference type="HAMAP" id="MF_01107">
    <property type="entry name" value="ArgD_aminotrans_3"/>
    <property type="match status" value="1"/>
</dbReference>
<evidence type="ECO:0000256" key="2">
    <source>
        <dbReference type="ARBA" id="ARBA00022576"/>
    </source>
</evidence>
<dbReference type="InterPro" id="IPR015424">
    <property type="entry name" value="PyrdxlP-dep_Trfase"/>
</dbReference>
<comment type="cofactor">
    <cofactor evidence="5">
        <name>pyridoxal 5'-phosphate</name>
        <dbReference type="ChEBI" id="CHEBI:597326"/>
    </cofactor>
    <text evidence="5">Binds 1 pyridoxal phosphate per subunit.</text>
</comment>
<comment type="pathway">
    <text evidence="5">Amino-acid biosynthesis; L-arginine biosynthesis; N(2)-acetyl-L-ornithine from L-glutamate: step 4/4.</text>
</comment>
<dbReference type="STRING" id="402881.Plav_0402"/>
<dbReference type="GO" id="GO:0005737">
    <property type="term" value="C:cytoplasm"/>
    <property type="evidence" value="ECO:0007669"/>
    <property type="project" value="UniProtKB-SubCell"/>
</dbReference>
<evidence type="ECO:0000256" key="6">
    <source>
        <dbReference type="SAM" id="MobiDB-lite"/>
    </source>
</evidence>
<feature type="binding site" evidence="5">
    <location>
        <position position="175"/>
    </location>
    <ligand>
        <name>N(2)-acetyl-L-ornithine</name>
        <dbReference type="ChEBI" id="CHEBI:57805"/>
    </ligand>
</feature>
<dbReference type="FunFam" id="3.40.640.10:FF:000004">
    <property type="entry name" value="Acetylornithine aminotransferase"/>
    <property type="match status" value="1"/>
</dbReference>
<dbReference type="Pfam" id="PF00202">
    <property type="entry name" value="Aminotran_3"/>
    <property type="match status" value="1"/>
</dbReference>
<accession>A7HQ42</accession>
<dbReference type="InterPro" id="IPR004636">
    <property type="entry name" value="AcOrn/SuccOrn_fam"/>
</dbReference>
<dbReference type="Gene3D" id="3.40.640.10">
    <property type="entry name" value="Type I PLP-dependent aspartate aminotransferase-like (Major domain)"/>
    <property type="match status" value="1"/>
</dbReference>
<keyword evidence="1 5" id="KW-0055">Arginine biosynthesis</keyword>
<dbReference type="GO" id="GO:0006526">
    <property type="term" value="P:L-arginine biosynthetic process"/>
    <property type="evidence" value="ECO:0007669"/>
    <property type="project" value="UniProtKB-UniRule"/>
</dbReference>
<feature type="region of interest" description="Disordered" evidence="6">
    <location>
        <begin position="1"/>
        <end position="23"/>
    </location>
</feature>
<organism evidence="7 8">
    <name type="scientific">Parvibaculum lavamentivorans (strain DS-1 / DSM 13023 / NCIMB 13966)</name>
    <dbReference type="NCBI Taxonomy" id="402881"/>
    <lineage>
        <taxon>Bacteria</taxon>
        <taxon>Pseudomonadati</taxon>
        <taxon>Pseudomonadota</taxon>
        <taxon>Alphaproteobacteria</taxon>
        <taxon>Hyphomicrobiales</taxon>
        <taxon>Parvibaculaceae</taxon>
        <taxon>Parvibaculum</taxon>
    </lineage>
</organism>
<sequence length="446" mass="46947">MQETAVSPGLSGARPPRENPAAFPPVIPADSAPERICEKDKIPVITPVLPTYARADLEFEKGEGPYLITAGGERYLDFGAGIAVNAFGHANPHLIAALTEQAGKVWHTSNIYRIPGQEKLAKRLVEATFADTVFFTNSGAEALECAIKMARKYHAAGGAPERYELITMEGAFHGRTLATIAAGGQQKYLEGFGPPMPGFPQVPFGDLKALKAAIGPATAGILIEPIQGEGGIRVIPSEDLRRIREICDEAGILLVLDEVQTGIGRTGKLFAHELAGITPDIMAIAKALGGGFPVGACLATEEAARGMTAGTHGSTFGGNPLAMAVANAVMDLALDEQFLPHVRMLGLKLRQKLAMLADQYPRIVEGVRGEGLMLGLKCKVPNTDLVAALRSRKMLTVGAGDNVVRLLPPLNIEESHLDEAMEKLADACAALDAALGNEAKAAGAKS</sequence>